<dbReference type="Proteomes" id="UP000605784">
    <property type="component" value="Unassembled WGS sequence"/>
</dbReference>
<protein>
    <submittedName>
        <fullName evidence="2">Uncharacterized protein</fullName>
    </submittedName>
</protein>
<evidence type="ECO:0000313" key="3">
    <source>
        <dbReference type="Proteomes" id="UP000605784"/>
    </source>
</evidence>
<feature type="compositionally biased region" description="Basic and acidic residues" evidence="1">
    <location>
        <begin position="7"/>
        <end position="39"/>
    </location>
</feature>
<evidence type="ECO:0000256" key="1">
    <source>
        <dbReference type="SAM" id="MobiDB-lite"/>
    </source>
</evidence>
<comment type="caution">
    <text evidence="2">The sequence shown here is derived from an EMBL/GenBank/DDBJ whole genome shotgun (WGS) entry which is preliminary data.</text>
</comment>
<sequence length="89" mass="10439">MQEAGDGDPHRQRRRVDGEPRRLEAAGDEDRAQSEDDRHQRVHYRGAVPAVNGDDEQEREHAEEDSQYSVRFPYHRYEPLLPEFVTRPA</sequence>
<gene>
    <name evidence="2" type="ORF">GCM10009030_15830</name>
</gene>
<organism evidence="2 3">
    <name type="scientific">Haloarcula pellucida</name>
    <dbReference type="NCBI Taxonomy" id="1427151"/>
    <lineage>
        <taxon>Archaea</taxon>
        <taxon>Methanobacteriati</taxon>
        <taxon>Methanobacteriota</taxon>
        <taxon>Stenosarchaea group</taxon>
        <taxon>Halobacteria</taxon>
        <taxon>Halobacteriales</taxon>
        <taxon>Haloarculaceae</taxon>
        <taxon>Haloarcula</taxon>
    </lineage>
</organism>
<reference evidence="2" key="2">
    <citation type="submission" date="2020-09" db="EMBL/GenBank/DDBJ databases">
        <authorList>
            <person name="Sun Q."/>
            <person name="Ohkuma M."/>
        </authorList>
    </citation>
    <scope>NUCLEOTIDE SEQUENCE</scope>
    <source>
        <strain evidence="2">JCM 17820</strain>
    </source>
</reference>
<name>A0A830GLH8_9EURY</name>
<dbReference type="AlphaFoldDB" id="A0A830GLH8"/>
<dbReference type="EMBL" id="BMOU01000002">
    <property type="protein sequence ID" value="GGN92052.1"/>
    <property type="molecule type" value="Genomic_DNA"/>
</dbReference>
<keyword evidence="3" id="KW-1185">Reference proteome</keyword>
<evidence type="ECO:0000313" key="2">
    <source>
        <dbReference type="EMBL" id="GGN92052.1"/>
    </source>
</evidence>
<reference evidence="2" key="1">
    <citation type="journal article" date="2014" name="Int. J. Syst. Evol. Microbiol.">
        <title>Complete genome sequence of Corynebacterium casei LMG S-19264T (=DSM 44701T), isolated from a smear-ripened cheese.</title>
        <authorList>
            <consortium name="US DOE Joint Genome Institute (JGI-PGF)"/>
            <person name="Walter F."/>
            <person name="Albersmeier A."/>
            <person name="Kalinowski J."/>
            <person name="Ruckert C."/>
        </authorList>
    </citation>
    <scope>NUCLEOTIDE SEQUENCE</scope>
    <source>
        <strain evidence="2">JCM 17820</strain>
    </source>
</reference>
<proteinExistence type="predicted"/>
<accession>A0A830GLH8</accession>
<feature type="region of interest" description="Disordered" evidence="1">
    <location>
        <begin position="1"/>
        <end position="70"/>
    </location>
</feature>